<evidence type="ECO:0000313" key="2">
    <source>
        <dbReference type="EMBL" id="MEQ2181266.1"/>
    </source>
</evidence>
<reference evidence="2 3" key="1">
    <citation type="submission" date="2021-06" db="EMBL/GenBank/DDBJ databases">
        <authorList>
            <person name="Palmer J.M."/>
        </authorList>
    </citation>
    <scope>NUCLEOTIDE SEQUENCE [LARGE SCALE GENOMIC DNA]</scope>
    <source>
        <strain evidence="2 3">GA_2019</strain>
        <tissue evidence="2">Muscle</tissue>
    </source>
</reference>
<feature type="transmembrane region" description="Helical" evidence="1">
    <location>
        <begin position="7"/>
        <end position="26"/>
    </location>
</feature>
<comment type="caution">
    <text evidence="2">The sequence shown here is derived from an EMBL/GenBank/DDBJ whole genome shotgun (WGS) entry which is preliminary data.</text>
</comment>
<feature type="transmembrane region" description="Helical" evidence="1">
    <location>
        <begin position="32"/>
        <end position="56"/>
    </location>
</feature>
<keyword evidence="3" id="KW-1185">Reference proteome</keyword>
<keyword evidence="1" id="KW-0472">Membrane</keyword>
<organism evidence="2 3">
    <name type="scientific">Goodea atripinnis</name>
    <dbReference type="NCBI Taxonomy" id="208336"/>
    <lineage>
        <taxon>Eukaryota</taxon>
        <taxon>Metazoa</taxon>
        <taxon>Chordata</taxon>
        <taxon>Craniata</taxon>
        <taxon>Vertebrata</taxon>
        <taxon>Euteleostomi</taxon>
        <taxon>Actinopterygii</taxon>
        <taxon>Neopterygii</taxon>
        <taxon>Teleostei</taxon>
        <taxon>Neoteleostei</taxon>
        <taxon>Acanthomorphata</taxon>
        <taxon>Ovalentaria</taxon>
        <taxon>Atherinomorphae</taxon>
        <taxon>Cyprinodontiformes</taxon>
        <taxon>Goodeidae</taxon>
        <taxon>Goodea</taxon>
    </lineage>
</organism>
<gene>
    <name evidence="2" type="ORF">GOODEAATRI_009669</name>
</gene>
<protein>
    <submittedName>
        <fullName evidence="2">Uncharacterized protein</fullName>
    </submittedName>
</protein>
<accession>A0ABV0PCU8</accession>
<keyword evidence="1" id="KW-1133">Transmembrane helix</keyword>
<sequence>MLQFPKTGMILVFIALVYLFPSAVTYTESTYVLFKLCMSTAVLWGCFSSAGAVKLISRYEMDGAKYKEILEENMLHKTCNWSGGSVRTTLSTQPELQWNGLNLNIFKCYYIQSLDLSWVGPSYNLTEIMCIGQYTNAHYTFMKQFASIFFYFKVMY</sequence>
<proteinExistence type="predicted"/>
<name>A0ABV0PCU8_9TELE</name>
<dbReference type="Proteomes" id="UP001476798">
    <property type="component" value="Unassembled WGS sequence"/>
</dbReference>
<evidence type="ECO:0000256" key="1">
    <source>
        <dbReference type="SAM" id="Phobius"/>
    </source>
</evidence>
<dbReference type="EMBL" id="JAHRIO010070513">
    <property type="protein sequence ID" value="MEQ2181266.1"/>
    <property type="molecule type" value="Genomic_DNA"/>
</dbReference>
<evidence type="ECO:0000313" key="3">
    <source>
        <dbReference type="Proteomes" id="UP001476798"/>
    </source>
</evidence>
<keyword evidence="1" id="KW-0812">Transmembrane</keyword>